<protein>
    <submittedName>
        <fullName evidence="1">Uncharacterized protein</fullName>
    </submittedName>
</protein>
<keyword evidence="2" id="KW-1185">Reference proteome</keyword>
<dbReference type="EMBL" id="MH155868">
    <property type="protein sequence ID" value="AWN05160.1"/>
    <property type="molecule type" value="Genomic_DNA"/>
</dbReference>
<reference evidence="1 2" key="1">
    <citation type="submission" date="2018-04" db="EMBL/GenBank/DDBJ databases">
        <authorList>
            <person name="Richter O.R."/>
            <person name="Sprando J."/>
            <person name="Abi J.R."/>
            <person name="Abidin Z.U."/>
            <person name="Aboumatar N."/>
            <person name="Aguilar F.A."/>
            <person name="Ahmed M."/>
            <person name="Aklilu M."/>
            <person name="Ali S.Z."/>
            <person name="Araia S."/>
            <person name="Asbury H."/>
            <person name="Atkinson A.N."/>
            <person name="Azam A.M."/>
            <person name="Bell J.L."/>
            <person name="Bhagat S."/>
            <person name="Bhatti J.A."/>
            <person name="Bhavsar J."/>
            <person name="Blocker D."/>
            <person name="Bonhomme B."/>
            <person name="Buker C.Y."/>
            <person name="Burnett T.D."/>
            <person name="Campbell R.L."/>
            <person name="Campbell S.M."/>
            <person name="Carinugan C.L."/>
            <person name="Chan P.R."/>
            <person name="Chen S."/>
            <person name="Dahne M."/>
            <person name="Dang V.Q."/>
            <person name="Ding J.R."/>
            <person name="Dunn G.L."/>
            <person name="Flores O.S."/>
            <person name="Frank D.N."/>
            <person name="Gonzalez N."/>
            <person name="Goryunova E."/>
            <person name="Hoang T."/>
            <person name="Hollenhorst D."/>
            <person name="Hora A.B."/>
            <person name="Hutchison A.S."/>
            <person name="Huynh A."/>
            <person name="Jani A."/>
            <person name="Jawed T."/>
            <person name="Jeffries M.J."/>
            <person name="Jian G.M."/>
            <person name="Joshi C."/>
            <person name="Kallab S."/>
            <person name="Kang L."/>
            <person name="Khan A."/>
            <person name="Klontz C.M."/>
            <person name="Koert M."/>
            <person name="Lagasca A."/>
            <person name="Lakhani A."/>
            <person name="Larsen A."/>
            <person name="Le A."/>
            <person name="Lee D.Y."/>
            <person name="Lembirik S."/>
            <person name="Lenus S."/>
            <person name="Lesniewski A.M."/>
            <person name="Lu W."/>
            <person name="Mamarakhimova Z."/>
            <person name="Mason S."/>
            <person name="Mathew L.K."/>
            <person name="Mattson C.L."/>
            <person name="Mian U.H."/>
            <person name="Morcos G.S."/>
            <person name="Muhler C.W."/>
            <person name="Naeem N.-U.-A."/>
            <person name="Namagiri S."/>
            <person name="Nassehi T."/>
            <person name="Nazarian M."/>
            <person name="Neal R.A."/>
            <person name="Negash K."/>
            <person name="Ngaleu B.J."/>
            <person name="Nguyen B.T."/>
            <person name="Nguyen K.V."/>
            <person name="Odili J.C."/>
            <person name="Ogletree A."/>
            <person name="Okojie E."/>
            <person name="Olajide T.E."/>
            <person name="Onwukwe C.S."/>
            <person name="Ozako O."/>
            <person name="Pakala M."/>
            <person name="Patel P."/>
            <person name="Patel H.J."/>
            <person name="Patel R."/>
            <person name="Paudel H."/>
            <person name="Pikounis A.J."/>
            <person name="Qazi M.A."/>
            <person name="Quiroz J.N."/>
            <person name="Ramachandran P.N."/>
            <person name="Rashford R.L."/>
            <person name="Rivera J."/>
            <person name="Romero F.D."/>
            <person name="Saba P.A."/>
            <person name="Sabu R.L."/>
            <person name="Saeed O.S."/>
            <person name="Saraf S."/>
            <person name="Scarano A.L."/>
            <person name="Sciandra C."/>
            <person name="Shakarov P."/>
            <person name="Sharma A."/>
            <person name="Singh K."/>
            <person name="Singh S."/>
            <person name="Spindler S.E."/>
            <person name="Szymanik K.H."/>
            <person name="Tahir M."/>
            <person name="Tchuinte L.U."/>
            <person name="Thakkar V."/>
            <person name="Tombo Z.B."/>
            <person name="Touma A."/>
            <person name="Tran J.N."/>
            <person name="Tran N."/>
            <person name="Truong D.H."/>
            <person name="Turner M.D."/>
            <person name="Vidmar M."/>
            <person name="Vuong K."/>
            <person name="Wilson B."/>
            <person name="Xie C.L."/>
            <person name="Yasinova A.G."/>
            <person name="Yu A.M."/>
            <person name="Zolnerowich N."/>
            <person name="Cortez R."/>
            <person name="Greis H.L."/>
            <person name="Lee M."/>
            <person name="Mantzavinos A."/>
            <person name="Mohamed I.R."/>
            <person name="Patel P."/>
            <person name="Puglisi K.M."/>
            <person name="Bhattacharya M."/>
            <person name="Correa-Mendez M."/>
            <person name="Fabian M."/>
            <person name="Reger N."/>
            <person name="Tran K."/>
            <person name="Erill I."/>
            <person name="Caruso S.M."/>
            <person name="Garlena R.A."/>
            <person name="Russell D.A."/>
            <person name="Pope W.H."/>
            <person name="Jacobs-Sera D."/>
            <person name="Hatfull G.F."/>
        </authorList>
    </citation>
    <scope>NUCLEOTIDE SEQUENCE [LARGE SCALE GENOMIC DNA]</scope>
</reference>
<sequence>MTENTCPNSACPVHYRHDYRETFRAGQSTRVITYVGEFAVFTTDNPELFTSQGTMEAIKAALGLSANPPKLFASGVYRVGAEGTMGAFVDNPEELTKARVFSSTHGMMPDEQVAMEAGSLEGINEWVDGKLGDEHLMIVEQVRNGIIPSGV</sequence>
<name>A0A2U8UNJ9_9CAUD</name>
<dbReference type="RefSeq" id="YP_009838115.1">
    <property type="nucleotide sequence ID" value="NC_048706.1"/>
</dbReference>
<gene>
    <name evidence="1" type="primary">79</name>
    <name evidence="1" type="ORF">SEA_FLOWERPOWER_79</name>
</gene>
<evidence type="ECO:0000313" key="2">
    <source>
        <dbReference type="Proteomes" id="UP000247075"/>
    </source>
</evidence>
<accession>A0A2U8UNJ9</accession>
<organism evidence="1 2">
    <name type="scientific">Streptomyces phage FlowerPower</name>
    <dbReference type="NCBI Taxonomy" id="2182408"/>
    <lineage>
        <taxon>Viruses</taxon>
        <taxon>Duplodnaviria</taxon>
        <taxon>Heunggongvirae</taxon>
        <taxon>Uroviricota</taxon>
        <taxon>Caudoviricetes</taxon>
        <taxon>Beephvirinae</taxon>
        <taxon>Flowerpowervirus</taxon>
        <taxon>Flowerpowervirus flowerpower</taxon>
    </lineage>
</organism>
<dbReference type="Proteomes" id="UP000247075">
    <property type="component" value="Segment"/>
</dbReference>
<evidence type="ECO:0000313" key="1">
    <source>
        <dbReference type="EMBL" id="AWN05160.1"/>
    </source>
</evidence>
<dbReference type="GeneID" id="55608342"/>
<proteinExistence type="predicted"/>
<dbReference type="KEGG" id="vg:55608342"/>